<dbReference type="Gene3D" id="3.30.200.20">
    <property type="entry name" value="Phosphorylase Kinase, domain 1"/>
    <property type="match status" value="1"/>
</dbReference>
<evidence type="ECO:0000259" key="2">
    <source>
        <dbReference type="Pfam" id="PF01636"/>
    </source>
</evidence>
<evidence type="ECO:0000256" key="1">
    <source>
        <dbReference type="SAM" id="MobiDB-lite"/>
    </source>
</evidence>
<dbReference type="Pfam" id="PF01636">
    <property type="entry name" value="APH"/>
    <property type="match status" value="1"/>
</dbReference>
<feature type="domain" description="Aminoglycoside phosphotransferase" evidence="2">
    <location>
        <begin position="404"/>
        <end position="617"/>
    </location>
</feature>
<feature type="region of interest" description="Disordered" evidence="1">
    <location>
        <begin position="875"/>
        <end position="922"/>
    </location>
</feature>
<dbReference type="SUPFAM" id="SSF56112">
    <property type="entry name" value="Protein kinase-like (PK-like)"/>
    <property type="match status" value="1"/>
</dbReference>
<feature type="region of interest" description="Disordered" evidence="1">
    <location>
        <begin position="834"/>
        <end position="854"/>
    </location>
</feature>
<dbReference type="STRING" id="35608.A0A2U1PK18"/>
<keyword evidence="4" id="KW-1185">Reference proteome</keyword>
<sequence length="973" mass="108405">MKWVVCLTKVPGIIRKALQYIMFKVNYQRANNDFGSLCASGSRRSSMTEGKWLQTKAKDLELNGHINNVDRSLGYRDVSCEPPLDYVYLAVCDQVCPHCGTLQSHSTSAIPQYHRCCLGSRVVLQTVALKNPGLFTDNIDQRYPTGHISTKRTQLHNPNTYLLKKNSKIDDGKIADMKSELLVTGNQRSFMRALNWITFSSVNVQMVEARQGQNRSTCLKYQTPERRYDHEIWKTCLKYQTPERRYDHKLCYIYGTYSLIKVRYLGQCENTCLESGVTKTSVGADVNLKNEGGRTALHYAASKGWVKIQLSWISRGIEGHLLQLKQKPFKVVDGSVTSAAGNPDPFYILDQVVTHFERMGQVLPHFDVSNPIHTHFENLVLDTLNLLYDPSCSEINSYVLVVDQFGHGQSNPTYLIELQSGLLVKKYVLRKKPTDQLLQSAHAVEREFQVLHALSTHTVVPVPKVFCLCTDSSVIGTPFYIMEFMEGRIFLDPMLPGVAPNRRRALYHATAKALASLHSANVDAIGLGNYGRVNNYCKRQRNPLMLKLIDWLRQNIPLEDSSGSTACLVHGDFRIDNLLFHPIEDRVIAILDWELSTLGNQMCDIAYSCMSYVADFSLGKVKHNNGLEITDTPQGAPSLEEYLTDYCAATGKPWPAAGWKFYVAFSLVRGASILAGVHPRYIMELNVPEADVERWKGHGGCILFSQLSTCQVSSAKSSPPKINGLGMRKNSQTSLQFAAECSCFTINMKVRKPLCSNHVVHGGHEEESEEIWPRKNNGDSDIIRRNLTPSGDVTANTNCGLPGHTIEKCYKIVGYPDHIKKKWANQKNSNAYTSNNASVEVPTSTSTTPPCSGTTLSAEQVQQLLSLLNSSKSSNNVHTYMGEAHHDQDSGDESPHVDGTGSSESTSLNPEATHNVDGSESLNSESRIGVVTLGKYFGPLMSDCWNQGVIAVKMETSLLFKLHPSLSLTTRNN</sequence>
<dbReference type="EMBL" id="PKPP01001054">
    <property type="protein sequence ID" value="PWA86103.1"/>
    <property type="molecule type" value="Genomic_DNA"/>
</dbReference>
<dbReference type="SUPFAM" id="SSF48403">
    <property type="entry name" value="Ankyrin repeat"/>
    <property type="match status" value="1"/>
</dbReference>
<feature type="compositionally biased region" description="Low complexity" evidence="1">
    <location>
        <begin position="842"/>
        <end position="854"/>
    </location>
</feature>
<dbReference type="PANTHER" id="PTHR47829:SF3">
    <property type="entry name" value="AMINOGLYCOSIDE PHOSPHOTRANSFERASE DOMAIN-CONTAINING PROTEIN"/>
    <property type="match status" value="1"/>
</dbReference>
<evidence type="ECO:0000313" key="3">
    <source>
        <dbReference type="EMBL" id="PWA86103.1"/>
    </source>
</evidence>
<dbReference type="Proteomes" id="UP000245207">
    <property type="component" value="Unassembled WGS sequence"/>
</dbReference>
<dbReference type="InterPro" id="IPR002575">
    <property type="entry name" value="Aminoglycoside_PTrfase"/>
</dbReference>
<organism evidence="3 4">
    <name type="scientific">Artemisia annua</name>
    <name type="common">Sweet wormwood</name>
    <dbReference type="NCBI Taxonomy" id="35608"/>
    <lineage>
        <taxon>Eukaryota</taxon>
        <taxon>Viridiplantae</taxon>
        <taxon>Streptophyta</taxon>
        <taxon>Embryophyta</taxon>
        <taxon>Tracheophyta</taxon>
        <taxon>Spermatophyta</taxon>
        <taxon>Magnoliopsida</taxon>
        <taxon>eudicotyledons</taxon>
        <taxon>Gunneridae</taxon>
        <taxon>Pentapetalae</taxon>
        <taxon>asterids</taxon>
        <taxon>campanulids</taxon>
        <taxon>Asterales</taxon>
        <taxon>Asteraceae</taxon>
        <taxon>Asteroideae</taxon>
        <taxon>Anthemideae</taxon>
        <taxon>Artemisiinae</taxon>
        <taxon>Artemisia</taxon>
    </lineage>
</organism>
<dbReference type="Gene3D" id="3.90.1200.10">
    <property type="match status" value="1"/>
</dbReference>
<name>A0A2U1PK18_ARTAN</name>
<dbReference type="OrthoDB" id="1746290at2759"/>
<feature type="compositionally biased region" description="Polar residues" evidence="1">
    <location>
        <begin position="900"/>
        <end position="922"/>
    </location>
</feature>
<dbReference type="InterPro" id="IPR036770">
    <property type="entry name" value="Ankyrin_rpt-contain_sf"/>
</dbReference>
<feature type="compositionally biased region" description="Basic and acidic residues" evidence="1">
    <location>
        <begin position="883"/>
        <end position="896"/>
    </location>
</feature>
<dbReference type="InterPro" id="IPR041726">
    <property type="entry name" value="ACAD10_11_N"/>
</dbReference>
<reference evidence="3 4" key="1">
    <citation type="journal article" date="2018" name="Mol. Plant">
        <title>The genome of Artemisia annua provides insight into the evolution of Asteraceae family and artemisinin biosynthesis.</title>
        <authorList>
            <person name="Shen Q."/>
            <person name="Zhang L."/>
            <person name="Liao Z."/>
            <person name="Wang S."/>
            <person name="Yan T."/>
            <person name="Shi P."/>
            <person name="Liu M."/>
            <person name="Fu X."/>
            <person name="Pan Q."/>
            <person name="Wang Y."/>
            <person name="Lv Z."/>
            <person name="Lu X."/>
            <person name="Zhang F."/>
            <person name="Jiang W."/>
            <person name="Ma Y."/>
            <person name="Chen M."/>
            <person name="Hao X."/>
            <person name="Li L."/>
            <person name="Tang Y."/>
            <person name="Lv G."/>
            <person name="Zhou Y."/>
            <person name="Sun X."/>
            <person name="Brodelius P.E."/>
            <person name="Rose J.K.C."/>
            <person name="Tang K."/>
        </authorList>
    </citation>
    <scope>NUCLEOTIDE SEQUENCE [LARGE SCALE GENOMIC DNA]</scope>
    <source>
        <strain evidence="4">cv. Huhao1</strain>
        <tissue evidence="3">Leaf</tissue>
    </source>
</reference>
<proteinExistence type="predicted"/>
<accession>A0A2U1PK18</accession>
<dbReference type="InterPro" id="IPR011009">
    <property type="entry name" value="Kinase-like_dom_sf"/>
</dbReference>
<protein>
    <submittedName>
        <fullName evidence="3">Acyl-CoA dehydrogenase, N-terminal</fullName>
    </submittedName>
</protein>
<evidence type="ECO:0000313" key="4">
    <source>
        <dbReference type="Proteomes" id="UP000245207"/>
    </source>
</evidence>
<comment type="caution">
    <text evidence="3">The sequence shown here is derived from an EMBL/GenBank/DDBJ whole genome shotgun (WGS) entry which is preliminary data.</text>
</comment>
<dbReference type="AlphaFoldDB" id="A0A2U1PK18"/>
<dbReference type="CDD" id="cd05154">
    <property type="entry name" value="ACAD10_11_N-like"/>
    <property type="match status" value="1"/>
</dbReference>
<dbReference type="InterPro" id="IPR052898">
    <property type="entry name" value="ACAD10-like"/>
</dbReference>
<gene>
    <name evidence="3" type="ORF">CTI12_AA145400</name>
</gene>
<dbReference type="PANTHER" id="PTHR47829">
    <property type="entry name" value="HYDROLASE, PUTATIVE (AFU_ORTHOLOGUE AFUA_1G12880)-RELATED"/>
    <property type="match status" value="1"/>
</dbReference>